<proteinExistence type="predicted"/>
<dbReference type="PANTHER" id="PTHR43302">
    <property type="entry name" value="TRANSPORTER ARSB-RELATED"/>
    <property type="match status" value="1"/>
</dbReference>
<sequence length="353" mass="36573">MTHDLGSLAEIIGFLVAMTVLAQACADEGLFTSLGARVARGARGSSRRLLAYAVGVAAIVTATLSLDATVVLLTPVLLAASARRSYAFASVRLANSGSTLLPVSNLTNLLAFASTGLTFFGFTWAMLPVWIVAVVAEYLVLRLWFRDELREASPVPDEAQPVPLVPVTVVVLVLVALGSGLTPWIPATVGAIVLGVRALARRISTWRELLDAANLPLAAVIMAWAFAVGWIGSTSLGDRLTDALPSGHGLGSLVAVALIAMVAANVVNNLPATLLLLPAAEAAGPAAVLALLIGVNVGANLTLIGSVANILWRKSGGKAVSSVREFHAIGIATTPVLVVVCTVVLWAWTSLIW</sequence>
<dbReference type="EMBL" id="QUBR01000002">
    <property type="protein sequence ID" value="REK70532.1"/>
    <property type="molecule type" value="Genomic_DNA"/>
</dbReference>
<keyword evidence="3" id="KW-1003">Cell membrane</keyword>
<dbReference type="Pfam" id="PF03600">
    <property type="entry name" value="CitMHS"/>
    <property type="match status" value="1"/>
</dbReference>
<gene>
    <name evidence="9" type="ORF">DX116_15505</name>
</gene>
<comment type="subcellular location">
    <subcellularLocation>
        <location evidence="1">Cell membrane</location>
        <topology evidence="1">Multi-pass membrane protein</topology>
    </subcellularLocation>
</comment>
<feature type="transmembrane region" description="Helical" evidence="7">
    <location>
        <begin position="212"/>
        <end position="233"/>
    </location>
</feature>
<evidence type="ECO:0000256" key="4">
    <source>
        <dbReference type="ARBA" id="ARBA00022692"/>
    </source>
</evidence>
<feature type="transmembrane region" description="Helical" evidence="7">
    <location>
        <begin position="253"/>
        <end position="277"/>
    </location>
</feature>
<keyword evidence="10" id="KW-1185">Reference proteome</keyword>
<feature type="transmembrane region" description="Helical" evidence="7">
    <location>
        <begin position="119"/>
        <end position="141"/>
    </location>
</feature>
<organism evidence="9 10">
    <name type="scientific">Aeromicrobium endophyticum</name>
    <dbReference type="NCBI Taxonomy" id="2292704"/>
    <lineage>
        <taxon>Bacteria</taxon>
        <taxon>Bacillati</taxon>
        <taxon>Actinomycetota</taxon>
        <taxon>Actinomycetes</taxon>
        <taxon>Propionibacteriales</taxon>
        <taxon>Nocardioidaceae</taxon>
        <taxon>Aeromicrobium</taxon>
    </lineage>
</organism>
<feature type="transmembrane region" description="Helical" evidence="7">
    <location>
        <begin position="327"/>
        <end position="348"/>
    </location>
</feature>
<feature type="domain" description="Citrate transporter-like" evidence="8">
    <location>
        <begin position="10"/>
        <end position="287"/>
    </location>
</feature>
<evidence type="ECO:0000256" key="1">
    <source>
        <dbReference type="ARBA" id="ARBA00004651"/>
    </source>
</evidence>
<dbReference type="RefSeq" id="WP_119705122.1">
    <property type="nucleotide sequence ID" value="NZ_JBHSOI010000002.1"/>
</dbReference>
<evidence type="ECO:0000256" key="3">
    <source>
        <dbReference type="ARBA" id="ARBA00022475"/>
    </source>
</evidence>
<dbReference type="InterPro" id="IPR004680">
    <property type="entry name" value="Cit_transptr-like_dom"/>
</dbReference>
<dbReference type="OrthoDB" id="3284414at2"/>
<evidence type="ECO:0000256" key="6">
    <source>
        <dbReference type="ARBA" id="ARBA00023136"/>
    </source>
</evidence>
<evidence type="ECO:0000313" key="10">
    <source>
        <dbReference type="Proteomes" id="UP000265581"/>
    </source>
</evidence>
<feature type="transmembrane region" description="Helical" evidence="7">
    <location>
        <begin position="289"/>
        <end position="312"/>
    </location>
</feature>
<evidence type="ECO:0000259" key="8">
    <source>
        <dbReference type="Pfam" id="PF03600"/>
    </source>
</evidence>
<evidence type="ECO:0000256" key="5">
    <source>
        <dbReference type="ARBA" id="ARBA00022989"/>
    </source>
</evidence>
<feature type="transmembrane region" description="Helical" evidence="7">
    <location>
        <begin position="184"/>
        <end position="200"/>
    </location>
</feature>
<feature type="transmembrane region" description="Helical" evidence="7">
    <location>
        <begin position="50"/>
        <end position="81"/>
    </location>
</feature>
<keyword evidence="2" id="KW-0813">Transport</keyword>
<evidence type="ECO:0000313" key="9">
    <source>
        <dbReference type="EMBL" id="REK70532.1"/>
    </source>
</evidence>
<name>A0A371P3N0_9ACTN</name>
<dbReference type="GO" id="GO:0005886">
    <property type="term" value="C:plasma membrane"/>
    <property type="evidence" value="ECO:0007669"/>
    <property type="project" value="UniProtKB-SubCell"/>
</dbReference>
<dbReference type="PANTHER" id="PTHR43302:SF5">
    <property type="entry name" value="TRANSPORTER ARSB-RELATED"/>
    <property type="match status" value="1"/>
</dbReference>
<accession>A0A371P3N0</accession>
<feature type="transmembrane region" description="Helical" evidence="7">
    <location>
        <begin position="162"/>
        <end position="178"/>
    </location>
</feature>
<dbReference type="GO" id="GO:0055085">
    <property type="term" value="P:transmembrane transport"/>
    <property type="evidence" value="ECO:0007669"/>
    <property type="project" value="InterPro"/>
</dbReference>
<keyword evidence="4 7" id="KW-0812">Transmembrane</keyword>
<reference evidence="9 10" key="1">
    <citation type="submission" date="2018-08" db="EMBL/GenBank/DDBJ databases">
        <title>Aeromicrobium sp. M2KJ-4, whole genome shotgun sequence.</title>
        <authorList>
            <person name="Tuo L."/>
        </authorList>
    </citation>
    <scope>NUCLEOTIDE SEQUENCE [LARGE SCALE GENOMIC DNA]</scope>
    <source>
        <strain evidence="9 10">M2KJ-4</strain>
    </source>
</reference>
<evidence type="ECO:0000256" key="7">
    <source>
        <dbReference type="SAM" id="Phobius"/>
    </source>
</evidence>
<keyword evidence="6 7" id="KW-0472">Membrane</keyword>
<keyword evidence="5 7" id="KW-1133">Transmembrane helix</keyword>
<dbReference type="Proteomes" id="UP000265581">
    <property type="component" value="Unassembled WGS sequence"/>
</dbReference>
<evidence type="ECO:0000256" key="2">
    <source>
        <dbReference type="ARBA" id="ARBA00022448"/>
    </source>
</evidence>
<dbReference type="AlphaFoldDB" id="A0A371P3N0"/>
<comment type="caution">
    <text evidence="9">The sequence shown here is derived from an EMBL/GenBank/DDBJ whole genome shotgun (WGS) entry which is preliminary data.</text>
</comment>
<protein>
    <submittedName>
        <fullName evidence="9">Arsenic transporter</fullName>
    </submittedName>
</protein>